<evidence type="ECO:0008006" key="4">
    <source>
        <dbReference type="Google" id="ProtNLM"/>
    </source>
</evidence>
<dbReference type="Proteomes" id="UP000036987">
    <property type="component" value="Unassembled WGS sequence"/>
</dbReference>
<keyword evidence="3" id="KW-1185">Reference proteome</keyword>
<keyword evidence="1" id="KW-0812">Transmembrane</keyword>
<protein>
    <recommendedName>
        <fullName evidence="4">Triacylglycerol lipase</fullName>
    </recommendedName>
</protein>
<organism evidence="2 3">
    <name type="scientific">Zostera marina</name>
    <name type="common">Eelgrass</name>
    <dbReference type="NCBI Taxonomy" id="29655"/>
    <lineage>
        <taxon>Eukaryota</taxon>
        <taxon>Viridiplantae</taxon>
        <taxon>Streptophyta</taxon>
        <taxon>Embryophyta</taxon>
        <taxon>Tracheophyta</taxon>
        <taxon>Spermatophyta</taxon>
        <taxon>Magnoliopsida</taxon>
        <taxon>Liliopsida</taxon>
        <taxon>Zosteraceae</taxon>
        <taxon>Zostera</taxon>
    </lineage>
</organism>
<accession>A0A0K9PJ83</accession>
<sequence length="204" mass="23584">MVLRRFKILKRRTFDLRDSVVMPTIKRKASNSWSAVQDTFFSTKDIFERHRVVFTISTSLASILTAWAGYSLRYYHQSNVEKRLESIEQVMKNSYDVERKEIKQIINSGNVSTAAFMATSCTTFAIGYCLGWRGGSWYTNRKLRREQLRALGQMKPNKWKLMRKPLIQSKIFRSLRNIHEKTSTPISVDAGAVEKISSSSSSRL</sequence>
<feature type="transmembrane region" description="Helical" evidence="1">
    <location>
        <begin position="114"/>
        <end position="135"/>
    </location>
</feature>
<evidence type="ECO:0000313" key="2">
    <source>
        <dbReference type="EMBL" id="KMZ69029.1"/>
    </source>
</evidence>
<feature type="transmembrane region" description="Helical" evidence="1">
    <location>
        <begin position="52"/>
        <end position="70"/>
    </location>
</feature>
<dbReference type="OrthoDB" id="1934526at2759"/>
<gene>
    <name evidence="2" type="ORF">ZOSMA_223G00260</name>
</gene>
<keyword evidence="1" id="KW-0472">Membrane</keyword>
<proteinExistence type="predicted"/>
<dbReference type="OMA" id="KPKRWPL"/>
<dbReference type="PANTHER" id="PTHR36703">
    <property type="entry name" value="TRIACYLGLYCEROL LIPASE-LIKE PROTEIN"/>
    <property type="match status" value="1"/>
</dbReference>
<dbReference type="PANTHER" id="PTHR36703:SF1">
    <property type="entry name" value="TRIACYLGLYCEROL LIPASE-LIKE PROTEIN"/>
    <property type="match status" value="1"/>
</dbReference>
<dbReference type="AlphaFoldDB" id="A0A0K9PJ83"/>
<evidence type="ECO:0000256" key="1">
    <source>
        <dbReference type="SAM" id="Phobius"/>
    </source>
</evidence>
<reference evidence="3" key="1">
    <citation type="journal article" date="2016" name="Nature">
        <title>The genome of the seagrass Zostera marina reveals angiosperm adaptation to the sea.</title>
        <authorList>
            <person name="Olsen J.L."/>
            <person name="Rouze P."/>
            <person name="Verhelst B."/>
            <person name="Lin Y.-C."/>
            <person name="Bayer T."/>
            <person name="Collen J."/>
            <person name="Dattolo E."/>
            <person name="De Paoli E."/>
            <person name="Dittami S."/>
            <person name="Maumus F."/>
            <person name="Michel G."/>
            <person name="Kersting A."/>
            <person name="Lauritano C."/>
            <person name="Lohaus R."/>
            <person name="Toepel M."/>
            <person name="Tonon T."/>
            <person name="Vanneste K."/>
            <person name="Amirebrahimi M."/>
            <person name="Brakel J."/>
            <person name="Bostroem C."/>
            <person name="Chovatia M."/>
            <person name="Grimwood J."/>
            <person name="Jenkins J.W."/>
            <person name="Jueterbock A."/>
            <person name="Mraz A."/>
            <person name="Stam W.T."/>
            <person name="Tice H."/>
            <person name="Bornberg-Bauer E."/>
            <person name="Green P.J."/>
            <person name="Pearson G.A."/>
            <person name="Procaccini G."/>
            <person name="Duarte C.M."/>
            <person name="Schmutz J."/>
            <person name="Reusch T.B.H."/>
            <person name="Van de Peer Y."/>
        </authorList>
    </citation>
    <scope>NUCLEOTIDE SEQUENCE [LARGE SCALE GENOMIC DNA]</scope>
    <source>
        <strain evidence="3">cv. Finnish</strain>
    </source>
</reference>
<comment type="caution">
    <text evidence="2">The sequence shown here is derived from an EMBL/GenBank/DDBJ whole genome shotgun (WGS) entry which is preliminary data.</text>
</comment>
<evidence type="ECO:0000313" key="3">
    <source>
        <dbReference type="Proteomes" id="UP000036987"/>
    </source>
</evidence>
<dbReference type="STRING" id="29655.A0A0K9PJ83"/>
<dbReference type="EMBL" id="LFYR01000794">
    <property type="protein sequence ID" value="KMZ69029.1"/>
    <property type="molecule type" value="Genomic_DNA"/>
</dbReference>
<keyword evidence="1" id="KW-1133">Transmembrane helix</keyword>
<name>A0A0K9PJ83_ZOSMR</name>